<keyword evidence="7 8" id="KW-0503">Monooxygenase</keyword>
<dbReference type="AlphaFoldDB" id="A0A8X6SA21"/>
<keyword evidence="5 8" id="KW-0560">Oxidoreductase</keyword>
<dbReference type="GO" id="GO:0020037">
    <property type="term" value="F:heme binding"/>
    <property type="evidence" value="ECO:0007669"/>
    <property type="project" value="InterPro"/>
</dbReference>
<sequence>MEFCDYDYRPTTFPGASIAFKCGTVLIPAFLLGGRLSPPIIGNGRVSQMDLVLGGYMVPAGTMVVLQSQAACMLEDYFERPLEFLPDRFVNRSKYHQVGGVNLPFGFGARFCIGQAFAHGQLILALSKPTASSTAIQAQVASSLGAPVSSRTKRRRQAEGHLGSWRPLRELPLTPTHRHLCLEWCRTRKLDCSGMEPGRF</sequence>
<dbReference type="Gene3D" id="1.10.630.10">
    <property type="entry name" value="Cytochrome P450"/>
    <property type="match status" value="1"/>
</dbReference>
<gene>
    <name evidence="9" type="primary">cyp27c1</name>
    <name evidence="9" type="ORF">TNCV_381541</name>
</gene>
<name>A0A8X6SA21_TRICX</name>
<dbReference type="GO" id="GO:0005506">
    <property type="term" value="F:iron ion binding"/>
    <property type="evidence" value="ECO:0007669"/>
    <property type="project" value="InterPro"/>
</dbReference>
<evidence type="ECO:0000256" key="6">
    <source>
        <dbReference type="ARBA" id="ARBA00023004"/>
    </source>
</evidence>
<dbReference type="PANTHER" id="PTHR24279:SF120">
    <property type="entry name" value="CYTOCHROME P450"/>
    <property type="match status" value="1"/>
</dbReference>
<keyword evidence="3 8" id="KW-0349">Heme</keyword>
<dbReference type="GO" id="GO:0015074">
    <property type="term" value="P:DNA integration"/>
    <property type="evidence" value="ECO:0007669"/>
    <property type="project" value="InterPro"/>
</dbReference>
<dbReference type="EMBL" id="BMAU01021291">
    <property type="protein sequence ID" value="GFY09659.1"/>
    <property type="molecule type" value="Genomic_DNA"/>
</dbReference>
<accession>A0A8X6SA21</accession>
<reference evidence="9" key="1">
    <citation type="submission" date="2020-08" db="EMBL/GenBank/DDBJ databases">
        <title>Multicomponent nature underlies the extraordinary mechanical properties of spider dragline silk.</title>
        <authorList>
            <person name="Kono N."/>
            <person name="Nakamura H."/>
            <person name="Mori M."/>
            <person name="Yoshida Y."/>
            <person name="Ohtoshi R."/>
            <person name="Malay A.D."/>
            <person name="Moran D.A.P."/>
            <person name="Tomita M."/>
            <person name="Numata K."/>
            <person name="Arakawa K."/>
        </authorList>
    </citation>
    <scope>NUCLEOTIDE SEQUENCE</scope>
</reference>
<comment type="similarity">
    <text evidence="2 8">Belongs to the cytochrome P450 family.</text>
</comment>
<keyword evidence="6 8" id="KW-0408">Iron</keyword>
<dbReference type="Proteomes" id="UP000887159">
    <property type="component" value="Unassembled WGS sequence"/>
</dbReference>
<evidence type="ECO:0000256" key="4">
    <source>
        <dbReference type="ARBA" id="ARBA00022723"/>
    </source>
</evidence>
<dbReference type="GO" id="GO:0006313">
    <property type="term" value="P:DNA transposition"/>
    <property type="evidence" value="ECO:0007669"/>
    <property type="project" value="InterPro"/>
</dbReference>
<evidence type="ECO:0000256" key="3">
    <source>
        <dbReference type="ARBA" id="ARBA00022617"/>
    </source>
</evidence>
<dbReference type="Pfam" id="PF00067">
    <property type="entry name" value="p450"/>
    <property type="match status" value="1"/>
</dbReference>
<evidence type="ECO:0000313" key="10">
    <source>
        <dbReference type="Proteomes" id="UP000887159"/>
    </source>
</evidence>
<evidence type="ECO:0000256" key="7">
    <source>
        <dbReference type="ARBA" id="ARBA00023033"/>
    </source>
</evidence>
<dbReference type="SUPFAM" id="SSF48264">
    <property type="entry name" value="Cytochrome P450"/>
    <property type="match status" value="1"/>
</dbReference>
<dbReference type="PROSITE" id="PS00086">
    <property type="entry name" value="CYTOCHROME_P450"/>
    <property type="match status" value="1"/>
</dbReference>
<evidence type="ECO:0000256" key="1">
    <source>
        <dbReference type="ARBA" id="ARBA00001971"/>
    </source>
</evidence>
<evidence type="ECO:0000256" key="2">
    <source>
        <dbReference type="ARBA" id="ARBA00010617"/>
    </source>
</evidence>
<comment type="cofactor">
    <cofactor evidence="1">
        <name>heme</name>
        <dbReference type="ChEBI" id="CHEBI:30413"/>
    </cofactor>
</comment>
<dbReference type="InterPro" id="IPR017972">
    <property type="entry name" value="Cyt_P450_CS"/>
</dbReference>
<keyword evidence="4 8" id="KW-0479">Metal-binding</keyword>
<dbReference type="InterPro" id="IPR036396">
    <property type="entry name" value="Cyt_P450_sf"/>
</dbReference>
<keyword evidence="10" id="KW-1185">Reference proteome</keyword>
<dbReference type="PANTHER" id="PTHR24279">
    <property type="entry name" value="CYTOCHROME P450"/>
    <property type="match status" value="1"/>
</dbReference>
<dbReference type="GO" id="GO:0003677">
    <property type="term" value="F:DNA binding"/>
    <property type="evidence" value="ECO:0007669"/>
    <property type="project" value="InterPro"/>
</dbReference>
<protein>
    <submittedName>
        <fullName evidence="9">Cytochrome P450 27C1</fullName>
    </submittedName>
</protein>
<dbReference type="InterPro" id="IPR002397">
    <property type="entry name" value="Cyt_P450_B"/>
</dbReference>
<dbReference type="GO" id="GO:0016705">
    <property type="term" value="F:oxidoreductase activity, acting on paired donors, with incorporation or reduction of molecular oxygen"/>
    <property type="evidence" value="ECO:0007669"/>
    <property type="project" value="InterPro"/>
</dbReference>
<evidence type="ECO:0000256" key="5">
    <source>
        <dbReference type="ARBA" id="ARBA00023002"/>
    </source>
</evidence>
<comment type="caution">
    <text evidence="9">The sequence shown here is derived from an EMBL/GenBank/DDBJ whole genome shotgun (WGS) entry which is preliminary data.</text>
</comment>
<evidence type="ECO:0000313" key="9">
    <source>
        <dbReference type="EMBL" id="GFY09659.1"/>
    </source>
</evidence>
<organism evidence="9 10">
    <name type="scientific">Trichonephila clavipes</name>
    <name type="common">Golden silk orbweaver</name>
    <name type="synonym">Nephila clavipes</name>
    <dbReference type="NCBI Taxonomy" id="2585209"/>
    <lineage>
        <taxon>Eukaryota</taxon>
        <taxon>Metazoa</taxon>
        <taxon>Ecdysozoa</taxon>
        <taxon>Arthropoda</taxon>
        <taxon>Chelicerata</taxon>
        <taxon>Arachnida</taxon>
        <taxon>Araneae</taxon>
        <taxon>Araneomorphae</taxon>
        <taxon>Entelegynae</taxon>
        <taxon>Araneoidea</taxon>
        <taxon>Nephilidae</taxon>
        <taxon>Trichonephila</taxon>
    </lineage>
</organism>
<proteinExistence type="inferred from homology"/>
<dbReference type="GO" id="GO:0004497">
    <property type="term" value="F:monooxygenase activity"/>
    <property type="evidence" value="ECO:0007669"/>
    <property type="project" value="UniProtKB-KW"/>
</dbReference>
<evidence type="ECO:0000256" key="8">
    <source>
        <dbReference type="RuleBase" id="RU000461"/>
    </source>
</evidence>
<dbReference type="PRINTS" id="PR00359">
    <property type="entry name" value="BP450"/>
</dbReference>
<dbReference type="InterPro" id="IPR050479">
    <property type="entry name" value="CYP11_CYP27_families"/>
</dbReference>
<dbReference type="InterPro" id="IPR001128">
    <property type="entry name" value="Cyt_P450"/>
</dbReference>